<sequence>MFKPFSTAYSNQVAAFMERCQGLTSMSKRDFYPMFMAAWEASFKKETILKAFEATGLSPLNPEVILKRFIQPAQSGQSSDSDSSALSASNWRKTERLLRQVVHNRSDPRAQKLSRAFHSISVQKSLLTHEAQGLMQALVNERQRRKRGKALPLEAGEDYHGGAVFWSPRKVKEALDRQHQQGLEEERLQHQRAEAARLREIKKQEKLQAAQQKRAARAAAQIIRQEEKAREATDRALRQAARKAQQQLRQAQKTS</sequence>
<name>A0A834VM49_9PLEO</name>
<dbReference type="GeneID" id="90957564"/>
<evidence type="ECO:0000256" key="1">
    <source>
        <dbReference type="SAM" id="MobiDB-lite"/>
    </source>
</evidence>
<feature type="region of interest" description="Disordered" evidence="1">
    <location>
        <begin position="226"/>
        <end position="255"/>
    </location>
</feature>
<feature type="compositionally biased region" description="Low complexity" evidence="1">
    <location>
        <begin position="238"/>
        <end position="255"/>
    </location>
</feature>
<reference evidence="2 3" key="1">
    <citation type="journal article" date="2018" name="BMC Genomics">
        <title>Comparative genomics of the wheat fungal pathogen Pyrenophora tritici-repentis reveals chromosomal variations and genome plasticity.</title>
        <authorList>
            <person name="Moolhuijzen P."/>
            <person name="See P.T."/>
            <person name="Hane J.K."/>
            <person name="Shi G."/>
            <person name="Liu Z."/>
            <person name="Oliver R.P."/>
            <person name="Moffat C.S."/>
        </authorList>
    </citation>
    <scope>NUCLEOTIDE SEQUENCE [LARGE SCALE GENOMIC DNA]</scope>
    <source>
        <strain evidence="2">M4</strain>
    </source>
</reference>
<dbReference type="KEGG" id="ptrr:90957564"/>
<accession>A0A834VM49</accession>
<dbReference type="Proteomes" id="UP000245464">
    <property type="component" value="Chromosome 7"/>
</dbReference>
<evidence type="ECO:0000313" key="2">
    <source>
        <dbReference type="EMBL" id="KAF7568780.1"/>
    </source>
</evidence>
<proteinExistence type="predicted"/>
<gene>
    <name evidence="2" type="ORF">PtrM4_133930</name>
</gene>
<dbReference type="RefSeq" id="XP_065961146.1">
    <property type="nucleotide sequence ID" value="XM_066109154.1"/>
</dbReference>
<organism evidence="2 3">
    <name type="scientific">Pyrenophora tritici-repentis</name>
    <dbReference type="NCBI Taxonomy" id="45151"/>
    <lineage>
        <taxon>Eukaryota</taxon>
        <taxon>Fungi</taxon>
        <taxon>Dikarya</taxon>
        <taxon>Ascomycota</taxon>
        <taxon>Pezizomycotina</taxon>
        <taxon>Dothideomycetes</taxon>
        <taxon>Pleosporomycetidae</taxon>
        <taxon>Pleosporales</taxon>
        <taxon>Pleosporineae</taxon>
        <taxon>Pleosporaceae</taxon>
        <taxon>Pyrenophora</taxon>
    </lineage>
</organism>
<evidence type="ECO:0000313" key="3">
    <source>
        <dbReference type="Proteomes" id="UP000245464"/>
    </source>
</evidence>
<dbReference type="EMBL" id="NQIK02000007">
    <property type="protein sequence ID" value="KAF7568780.1"/>
    <property type="molecule type" value="Genomic_DNA"/>
</dbReference>
<dbReference type="AlphaFoldDB" id="A0A834VM49"/>
<feature type="compositionally biased region" description="Basic and acidic residues" evidence="1">
    <location>
        <begin position="226"/>
        <end position="237"/>
    </location>
</feature>
<comment type="caution">
    <text evidence="2">The sequence shown here is derived from an EMBL/GenBank/DDBJ whole genome shotgun (WGS) entry which is preliminary data.</text>
</comment>
<protein>
    <submittedName>
        <fullName evidence="2">Uncharacterized protein</fullName>
    </submittedName>
</protein>